<dbReference type="Pfam" id="PF22259">
    <property type="entry name" value="GPR128_GAIN_subdomA"/>
    <property type="match status" value="1"/>
</dbReference>
<keyword evidence="5 8" id="KW-0472">Membrane</keyword>
<dbReference type="Gene3D" id="2.60.220.50">
    <property type="match status" value="1"/>
</dbReference>
<dbReference type="PROSITE" id="PS50261">
    <property type="entry name" value="G_PROTEIN_RECEP_F2_4"/>
    <property type="match status" value="1"/>
</dbReference>
<dbReference type="SMART" id="SM00303">
    <property type="entry name" value="GPS"/>
    <property type="match status" value="1"/>
</dbReference>
<dbReference type="Pfam" id="PF22261">
    <property type="entry name" value="GPR128_GAIN_subdom_B"/>
    <property type="match status" value="1"/>
</dbReference>
<dbReference type="PROSITE" id="PS50221">
    <property type="entry name" value="GAIN_B"/>
    <property type="match status" value="1"/>
</dbReference>
<evidence type="ECO:0000256" key="8">
    <source>
        <dbReference type="SAM" id="Phobius"/>
    </source>
</evidence>
<dbReference type="InterPro" id="IPR047938">
    <property type="entry name" value="GPR128_7tmB2"/>
</dbReference>
<organism evidence="11 12">
    <name type="scientific">Acipenser ruthenus</name>
    <name type="common">Sterlet sturgeon</name>
    <dbReference type="NCBI Taxonomy" id="7906"/>
    <lineage>
        <taxon>Eukaryota</taxon>
        <taxon>Metazoa</taxon>
        <taxon>Chordata</taxon>
        <taxon>Craniata</taxon>
        <taxon>Vertebrata</taxon>
        <taxon>Euteleostomi</taxon>
        <taxon>Actinopterygii</taxon>
        <taxon>Chondrostei</taxon>
        <taxon>Acipenseriformes</taxon>
        <taxon>Acipenseridae</taxon>
        <taxon>Acipenser</taxon>
    </lineage>
</organism>
<dbReference type="SUPFAM" id="SSF81321">
    <property type="entry name" value="Family A G protein-coupled receptor-like"/>
    <property type="match status" value="1"/>
</dbReference>
<proteinExistence type="inferred from homology"/>
<evidence type="ECO:0000313" key="12">
    <source>
        <dbReference type="Proteomes" id="UP000289886"/>
    </source>
</evidence>
<dbReference type="SMART" id="SM01330">
    <property type="entry name" value="Frizzled"/>
    <property type="match status" value="1"/>
</dbReference>
<dbReference type="PRINTS" id="PR00249">
    <property type="entry name" value="GPCRSECRETIN"/>
</dbReference>
<protein>
    <submittedName>
        <fullName evidence="11">Adhesion G-protein coupled receptor G7</fullName>
    </submittedName>
</protein>
<dbReference type="InterPro" id="IPR053066">
    <property type="entry name" value="ADGR_G7"/>
</dbReference>
<evidence type="ECO:0000313" key="11">
    <source>
        <dbReference type="EMBL" id="RXM33629.1"/>
    </source>
</evidence>
<dbReference type="GO" id="GO:0007166">
    <property type="term" value="P:cell surface receptor signaling pathway"/>
    <property type="evidence" value="ECO:0007669"/>
    <property type="project" value="InterPro"/>
</dbReference>
<dbReference type="Proteomes" id="UP000289886">
    <property type="component" value="Unassembled WGS sequence"/>
</dbReference>
<evidence type="ECO:0000259" key="10">
    <source>
        <dbReference type="PROSITE" id="PS50261"/>
    </source>
</evidence>
<dbReference type="InterPro" id="IPR053984">
    <property type="entry name" value="GPR128_N"/>
</dbReference>
<dbReference type="InterPro" id="IPR057244">
    <property type="entry name" value="GAIN_B"/>
</dbReference>
<evidence type="ECO:0000256" key="4">
    <source>
        <dbReference type="ARBA" id="ARBA00022989"/>
    </source>
</evidence>
<dbReference type="GO" id="GO:0004930">
    <property type="term" value="F:G protein-coupled receptor activity"/>
    <property type="evidence" value="ECO:0007669"/>
    <property type="project" value="InterPro"/>
</dbReference>
<dbReference type="PANTHER" id="PTHR47767">
    <property type="entry name" value="ADHESION G PROTEIN-COUPLED RECEPTOR G7"/>
    <property type="match status" value="1"/>
</dbReference>
<dbReference type="PANTHER" id="PTHR47767:SF1">
    <property type="entry name" value="ADHESION G PROTEIN-COUPLED RECEPTOR G7"/>
    <property type="match status" value="1"/>
</dbReference>
<feature type="domain" description="G-protein coupled receptors family 2 profile 2" evidence="10">
    <location>
        <begin position="409"/>
        <end position="691"/>
    </location>
</feature>
<evidence type="ECO:0000259" key="9">
    <source>
        <dbReference type="PROSITE" id="PS50221"/>
    </source>
</evidence>
<evidence type="ECO:0000256" key="6">
    <source>
        <dbReference type="ARBA" id="ARBA00023157"/>
    </source>
</evidence>
<sequence>MVTTQALNAHIVAVLWNDMKLGTGVLLTGNARGTEAHRVNARGAIHGALPQCLHAPVHSTSVFTAYFCKSSTDNSTPVLLSFNTILIGFSGYSNEKCEQETANVGIPKAARSCSENGTGDPVLSLPNFVNCSQNLINLAEQITDNVTEERLLEIAKESQILTSQPEKLTADNITSAAEIVSKILTTTANVTEQAAVVAVTTVSQLLDARDAEFSTDNNINNVTQSLTKSLEALSLDKGSNETQVVQPNLAVQSVRVDSGSTKGVQFTATRGRFDHLHLSNPVVLVLTLAALSSTEEAGQFGFVLYQNDKFFKSKIYRSTMNISRRVISGSVANGELNSVDLLFNPTKSDGVKLYDHACVFWDYKKDDWSTENCSKSIDEHNNLRCHCNHTTNFAVLMTFKNNYTYSEPLDWITYMGCGLSGAGLCVTILYHVLTRKSRKTRSTMPLLSICLCMLIVNILFITGIGNPNADEVSERSNSSENTLLSSDLLPPPDKGSCTAVTALLHYFLLGTFAWTSLYAVQMYMSLVHVFSQPPQHFSMIIIGIGWGLPAVVVAITLGATYRVNNPLNYRQEEFCWLAALDREGNFDITKPMLWGFLLPVAIVLIFNGVIFVSVMACVLFKNTALTSTKRQSYLKKLISSISVAVVLGITWVLGYLMLIDHDETRLVFSYIFCIINTTQGLQIFILFTARDSVFQKKMKDIVNSISPPELYLHSETFMLKTEQQDYVSESYKQFESFSSTTYTSTV</sequence>
<keyword evidence="6" id="KW-1015">Disulfide bond</keyword>
<dbReference type="InterPro" id="IPR017981">
    <property type="entry name" value="GPCR_2-like_7TM"/>
</dbReference>
<feature type="transmembrane region" description="Helical" evidence="8">
    <location>
        <begin position="665"/>
        <end position="689"/>
    </location>
</feature>
<dbReference type="Pfam" id="PF00002">
    <property type="entry name" value="7tm_2"/>
    <property type="match status" value="1"/>
</dbReference>
<feature type="transmembrane region" description="Helical" evidence="8">
    <location>
        <begin position="641"/>
        <end position="659"/>
    </location>
</feature>
<accession>A0A444UEN1</accession>
<dbReference type="Gene3D" id="1.20.1070.10">
    <property type="entry name" value="Rhodopsin 7-helix transmembrane proteins"/>
    <property type="match status" value="1"/>
</dbReference>
<feature type="transmembrane region" description="Helical" evidence="8">
    <location>
        <begin position="596"/>
        <end position="620"/>
    </location>
</feature>
<keyword evidence="3 8" id="KW-0812">Transmembrane</keyword>
<dbReference type="AlphaFoldDB" id="A0A444UEN1"/>
<dbReference type="CDD" id="cd15257">
    <property type="entry name" value="7tmB2_GPR128"/>
    <property type="match status" value="1"/>
</dbReference>
<dbReference type="InterPro" id="IPR000539">
    <property type="entry name" value="Frizzled/Smoothened_7TM"/>
</dbReference>
<comment type="similarity">
    <text evidence="2">Belongs to the G-protein coupled receptor Fz/Smo family.</text>
</comment>
<evidence type="ECO:0000256" key="3">
    <source>
        <dbReference type="ARBA" id="ARBA00022692"/>
    </source>
</evidence>
<dbReference type="InterPro" id="IPR000832">
    <property type="entry name" value="GPCR_2_secretin-like"/>
</dbReference>
<reference evidence="11 12" key="1">
    <citation type="submission" date="2019-01" db="EMBL/GenBank/DDBJ databases">
        <title>Draft Genome and Complete Hox-Cluster Characterization of the Sterlet Sturgeon (Acipenser ruthenus).</title>
        <authorList>
            <person name="Wei Q."/>
        </authorList>
    </citation>
    <scope>NUCLEOTIDE SEQUENCE [LARGE SCALE GENOMIC DNA]</scope>
    <source>
        <strain evidence="11">WHYD16114868_AA</strain>
        <tissue evidence="11">Blood</tissue>
    </source>
</reference>
<dbReference type="InterPro" id="IPR053986">
    <property type="entry name" value="GPR128_GAIN_subdom_B"/>
</dbReference>
<feature type="transmembrane region" description="Helical" evidence="8">
    <location>
        <begin position="540"/>
        <end position="561"/>
    </location>
</feature>
<dbReference type="InterPro" id="IPR000203">
    <property type="entry name" value="GPS"/>
</dbReference>
<dbReference type="InterPro" id="IPR053985">
    <property type="entry name" value="GPR128_GAIN_subdom_A"/>
</dbReference>
<comment type="subcellular location">
    <subcellularLocation>
        <location evidence="1">Membrane</location>
        <topology evidence="1">Multi-pass membrane protein</topology>
    </subcellularLocation>
</comment>
<evidence type="ECO:0000256" key="7">
    <source>
        <dbReference type="ARBA" id="ARBA00023170"/>
    </source>
</evidence>
<gene>
    <name evidence="11" type="ORF">EOD39_14869</name>
</gene>
<name>A0A444UEN1_ACIRT</name>
<evidence type="ECO:0000256" key="2">
    <source>
        <dbReference type="ARBA" id="ARBA00008077"/>
    </source>
</evidence>
<keyword evidence="4 8" id="KW-1133">Transmembrane helix</keyword>
<feature type="domain" description="GAIN-B" evidence="9">
    <location>
        <begin position="240"/>
        <end position="403"/>
    </location>
</feature>
<evidence type="ECO:0000256" key="1">
    <source>
        <dbReference type="ARBA" id="ARBA00004141"/>
    </source>
</evidence>
<keyword evidence="12" id="KW-1185">Reference proteome</keyword>
<dbReference type="InterPro" id="IPR046338">
    <property type="entry name" value="GAIN_dom_sf"/>
</dbReference>
<dbReference type="GO" id="GO:0016020">
    <property type="term" value="C:membrane"/>
    <property type="evidence" value="ECO:0007669"/>
    <property type="project" value="UniProtKB-SubCell"/>
</dbReference>
<feature type="transmembrane region" description="Helical" evidence="8">
    <location>
        <begin position="499"/>
        <end position="520"/>
    </location>
</feature>
<dbReference type="Pfam" id="PF01825">
    <property type="entry name" value="GPS"/>
    <property type="match status" value="1"/>
</dbReference>
<comment type="caution">
    <text evidence="11">The sequence shown here is derived from an EMBL/GenBank/DDBJ whole genome shotgun (WGS) entry which is preliminary data.</text>
</comment>
<evidence type="ECO:0000256" key="5">
    <source>
        <dbReference type="ARBA" id="ARBA00023136"/>
    </source>
</evidence>
<keyword evidence="7 11" id="KW-0675">Receptor</keyword>
<feature type="transmembrane region" description="Helical" evidence="8">
    <location>
        <begin position="411"/>
        <end position="433"/>
    </location>
</feature>
<dbReference type="Pfam" id="PF22257">
    <property type="entry name" value="GPR128_N"/>
    <property type="match status" value="1"/>
</dbReference>
<dbReference type="EMBL" id="SCEB01214719">
    <property type="protein sequence ID" value="RXM33629.1"/>
    <property type="molecule type" value="Genomic_DNA"/>
</dbReference>
<feature type="transmembrane region" description="Helical" evidence="8">
    <location>
        <begin position="445"/>
        <end position="465"/>
    </location>
</feature>